<dbReference type="OrthoDB" id="2912061at2"/>
<reference evidence="2 3" key="1">
    <citation type="submission" date="2019-04" db="EMBL/GenBank/DDBJ databases">
        <title>Genome sequence of Bacillus hwajinpoensis strain Y2.</title>
        <authorList>
            <person name="Fair J.L."/>
            <person name="Maclea K.S."/>
        </authorList>
    </citation>
    <scope>NUCLEOTIDE SEQUENCE [LARGE SCALE GENOMIC DNA]</scope>
    <source>
        <strain evidence="2 3">Y2</strain>
    </source>
</reference>
<gene>
    <name evidence="2" type="ORF">FBF83_10890</name>
</gene>
<proteinExistence type="predicted"/>
<dbReference type="Proteomes" id="UP000310541">
    <property type="component" value="Unassembled WGS sequence"/>
</dbReference>
<dbReference type="AlphaFoldDB" id="A0A4U1MH34"/>
<evidence type="ECO:0000313" key="3">
    <source>
        <dbReference type="Proteomes" id="UP000310541"/>
    </source>
</evidence>
<feature type="signal peptide" evidence="1">
    <location>
        <begin position="1"/>
        <end position="23"/>
    </location>
</feature>
<comment type="caution">
    <text evidence="2">The sequence shown here is derived from an EMBL/GenBank/DDBJ whole genome shotgun (WGS) entry which is preliminary data.</text>
</comment>
<sequence>MKKFAMSILALVMALVVPISVSASGDVQLGPGEWDTLYYNDLYLNTSSYNYIQVNSGGGNLEICVYNMNTNNNGNFIVYESDGSTRDFVALGYIS</sequence>
<dbReference type="EMBL" id="SWFM01000003">
    <property type="protein sequence ID" value="TKD69785.1"/>
    <property type="molecule type" value="Genomic_DNA"/>
</dbReference>
<protein>
    <submittedName>
        <fullName evidence="2">Uncharacterized protein</fullName>
    </submittedName>
</protein>
<dbReference type="RefSeq" id="WP_136947210.1">
    <property type="nucleotide sequence ID" value="NZ_SWFM01000003.1"/>
</dbReference>
<evidence type="ECO:0000313" key="2">
    <source>
        <dbReference type="EMBL" id="TKD69785.1"/>
    </source>
</evidence>
<evidence type="ECO:0000256" key="1">
    <source>
        <dbReference type="SAM" id="SignalP"/>
    </source>
</evidence>
<keyword evidence="1" id="KW-0732">Signal</keyword>
<feature type="chain" id="PRO_5020909886" evidence="1">
    <location>
        <begin position="24"/>
        <end position="95"/>
    </location>
</feature>
<organism evidence="2 3">
    <name type="scientific">Guptibacillus hwajinpoensis</name>
    <dbReference type="NCBI Taxonomy" id="208199"/>
    <lineage>
        <taxon>Bacteria</taxon>
        <taxon>Bacillati</taxon>
        <taxon>Bacillota</taxon>
        <taxon>Bacilli</taxon>
        <taxon>Bacillales</taxon>
        <taxon>Guptibacillaceae</taxon>
        <taxon>Guptibacillus</taxon>
    </lineage>
</organism>
<name>A0A4U1MH34_9BACL</name>
<accession>A0A4U1MH34</accession>